<dbReference type="GO" id="GO:0005737">
    <property type="term" value="C:cytoplasm"/>
    <property type="evidence" value="ECO:0007669"/>
    <property type="project" value="TreeGrafter"/>
</dbReference>
<reference evidence="6 7" key="1">
    <citation type="journal article" date="2015" name="Genome Biol. Evol.">
        <title>Comparative Genomics of a Bacterivorous Green Alga Reveals Evolutionary Causalities and Consequences of Phago-Mixotrophic Mode of Nutrition.</title>
        <authorList>
            <person name="Burns J.A."/>
            <person name="Paasch A."/>
            <person name="Narechania A."/>
            <person name="Kim E."/>
        </authorList>
    </citation>
    <scope>NUCLEOTIDE SEQUENCE [LARGE SCALE GENOMIC DNA]</scope>
    <source>
        <strain evidence="6 7">PLY_AMNH</strain>
    </source>
</reference>
<gene>
    <name evidence="6" type="ORF">CYMTET_56994</name>
</gene>
<organism evidence="6 7">
    <name type="scientific">Cymbomonas tetramitiformis</name>
    <dbReference type="NCBI Taxonomy" id="36881"/>
    <lineage>
        <taxon>Eukaryota</taxon>
        <taxon>Viridiplantae</taxon>
        <taxon>Chlorophyta</taxon>
        <taxon>Pyramimonadophyceae</taxon>
        <taxon>Pyramimonadales</taxon>
        <taxon>Pyramimonadaceae</taxon>
        <taxon>Cymbomonas</taxon>
    </lineage>
</organism>
<dbReference type="PANTHER" id="PTHR11142:SF5">
    <property type="entry name" value="TRNA PSEUDOURIDINE(38_39) SYNTHASE"/>
    <property type="match status" value="1"/>
</dbReference>
<feature type="region of interest" description="Disordered" evidence="4">
    <location>
        <begin position="130"/>
        <end position="149"/>
    </location>
</feature>
<evidence type="ECO:0000256" key="3">
    <source>
        <dbReference type="ARBA" id="ARBA00023235"/>
    </source>
</evidence>
<dbReference type="GO" id="GO:0003723">
    <property type="term" value="F:RNA binding"/>
    <property type="evidence" value="ECO:0007669"/>
    <property type="project" value="InterPro"/>
</dbReference>
<dbReference type="InterPro" id="IPR020103">
    <property type="entry name" value="PsdUridine_synth_cat_dom_sf"/>
</dbReference>
<dbReference type="GO" id="GO:1990481">
    <property type="term" value="P:mRNA pseudouridine synthesis"/>
    <property type="evidence" value="ECO:0007669"/>
    <property type="project" value="TreeGrafter"/>
</dbReference>
<dbReference type="InterPro" id="IPR020094">
    <property type="entry name" value="TruA/RsuA/RluB/E/F_N"/>
</dbReference>
<dbReference type="InterPro" id="IPR020095">
    <property type="entry name" value="PsdUridine_synth_TruA_C"/>
</dbReference>
<evidence type="ECO:0000256" key="4">
    <source>
        <dbReference type="SAM" id="MobiDB-lite"/>
    </source>
</evidence>
<keyword evidence="2" id="KW-0819">tRNA processing</keyword>
<evidence type="ECO:0000259" key="5">
    <source>
        <dbReference type="Pfam" id="PF01416"/>
    </source>
</evidence>
<feature type="domain" description="Pseudouridine synthase I TruA alpha/beta" evidence="5">
    <location>
        <begin position="313"/>
        <end position="425"/>
    </location>
</feature>
<dbReference type="Pfam" id="PF01416">
    <property type="entry name" value="PseudoU_synth_1"/>
    <property type="match status" value="1"/>
</dbReference>
<dbReference type="FunFam" id="3.30.70.580:FF:000007">
    <property type="entry name" value="tRNA pseudouridine synthase"/>
    <property type="match status" value="1"/>
</dbReference>
<dbReference type="GO" id="GO:0005634">
    <property type="term" value="C:nucleus"/>
    <property type="evidence" value="ECO:0007669"/>
    <property type="project" value="TreeGrafter"/>
</dbReference>
<feature type="compositionally biased region" description="Basic and acidic residues" evidence="4">
    <location>
        <begin position="522"/>
        <end position="532"/>
    </location>
</feature>
<name>A0AAE0BB05_9CHLO</name>
<protein>
    <recommendedName>
        <fullName evidence="5">Pseudouridine synthase I TruA alpha/beta domain-containing protein</fullName>
    </recommendedName>
</protein>
<keyword evidence="3" id="KW-0413">Isomerase</keyword>
<dbReference type="InterPro" id="IPR020097">
    <property type="entry name" value="PsdUridine_synth_TruA_a/b_dom"/>
</dbReference>
<proteinExistence type="inferred from homology"/>
<comment type="caution">
    <text evidence="6">The sequence shown here is derived from an EMBL/GenBank/DDBJ whole genome shotgun (WGS) entry which is preliminary data.</text>
</comment>
<evidence type="ECO:0000256" key="1">
    <source>
        <dbReference type="ARBA" id="ARBA00009375"/>
    </source>
</evidence>
<feature type="region of interest" description="Disordered" evidence="4">
    <location>
        <begin position="472"/>
        <end position="556"/>
    </location>
</feature>
<dbReference type="EMBL" id="LGRX02035931">
    <property type="protein sequence ID" value="KAK3232665.1"/>
    <property type="molecule type" value="Genomic_DNA"/>
</dbReference>
<keyword evidence="7" id="KW-1185">Reference proteome</keyword>
<dbReference type="Gene3D" id="3.30.70.580">
    <property type="entry name" value="Pseudouridine synthase I, catalytic domain, N-terminal subdomain"/>
    <property type="match status" value="1"/>
</dbReference>
<evidence type="ECO:0000313" key="6">
    <source>
        <dbReference type="EMBL" id="KAK3232665.1"/>
    </source>
</evidence>
<dbReference type="Proteomes" id="UP001190700">
    <property type="component" value="Unassembled WGS sequence"/>
</dbReference>
<sequence length="556" mass="61348">MEDVGVFENALALLASLSSAAVVGRLSAAEREQLVGRLRETAALLERNALSVSPEIPSTDVPPCLSTPLEAKKHIFTCSDSGRASCQASEPMQEDLRGSMPGKRCAETSAETSSLPCARADGQWSTLSSAAAESAEKPPGKKKRAKAGKGEPHLLDLSFFKQRHIALKIAYLGWNYDGFALQRDTKETVEEYLFAALRKAKLVGENAEAERWSEGMYSRCGRTDKGVSALGQVVSLLVRSNALASSSEDKLPSDQKEIDYVGVLNRQLPEDIRVLAWAPVAEDFSARFSCTWRHYKYFFELEEGMDGGKMRDAARALLGEHDFRNYCKMDAVKVHSYTRGLLQFSLSRVSGGVADAGRMHVADIRGTAFLYHQVRCMMAVLLMVGKGQEPLEILGELADLAEFPRKPQYHLASEEPLVLYACGYPDEPKWRCSQGSMRTVQQHFEDVLKRQRLRAAVVCQAAICAGVLPVNSSEGSDAVPSVDSSEEHAVLSEQQPGGASLFSFNDERQWQKREKHIPLRRRPTEQTYEEKRKRIVAKSSEGSNAHAIKSESEGIS</sequence>
<dbReference type="Gene3D" id="3.30.70.660">
    <property type="entry name" value="Pseudouridine synthase I, catalytic domain, C-terminal subdomain"/>
    <property type="match status" value="1"/>
</dbReference>
<dbReference type="SUPFAM" id="SSF55120">
    <property type="entry name" value="Pseudouridine synthase"/>
    <property type="match status" value="1"/>
</dbReference>
<accession>A0AAE0BB05</accession>
<dbReference type="PANTHER" id="PTHR11142">
    <property type="entry name" value="PSEUDOURIDYLATE SYNTHASE"/>
    <property type="match status" value="1"/>
</dbReference>
<dbReference type="InterPro" id="IPR001406">
    <property type="entry name" value="PsdUridine_synth_TruA"/>
</dbReference>
<dbReference type="AlphaFoldDB" id="A0AAE0BB05"/>
<evidence type="ECO:0000313" key="7">
    <source>
        <dbReference type="Proteomes" id="UP001190700"/>
    </source>
</evidence>
<dbReference type="GO" id="GO:0031119">
    <property type="term" value="P:tRNA pseudouridine synthesis"/>
    <property type="evidence" value="ECO:0007669"/>
    <property type="project" value="TreeGrafter"/>
</dbReference>
<comment type="similarity">
    <text evidence="1">Belongs to the tRNA pseudouridine synthase TruA family.</text>
</comment>
<feature type="region of interest" description="Disordered" evidence="4">
    <location>
        <begin position="83"/>
        <end position="112"/>
    </location>
</feature>
<evidence type="ECO:0000256" key="2">
    <source>
        <dbReference type="ARBA" id="ARBA00022694"/>
    </source>
</evidence>
<dbReference type="HAMAP" id="MF_00171">
    <property type="entry name" value="TruA"/>
    <property type="match status" value="1"/>
</dbReference>
<dbReference type="GO" id="GO:0009982">
    <property type="term" value="F:pseudouridine synthase activity"/>
    <property type="evidence" value="ECO:0007669"/>
    <property type="project" value="InterPro"/>
</dbReference>
<dbReference type="NCBIfam" id="TIGR00071">
    <property type="entry name" value="hisT_truA"/>
    <property type="match status" value="1"/>
</dbReference>